<feature type="transmembrane region" description="Helical" evidence="1">
    <location>
        <begin position="36"/>
        <end position="53"/>
    </location>
</feature>
<feature type="domain" description="CAAX prenyl protease 2/Lysostaphin resistance protein A-like" evidence="2">
    <location>
        <begin position="141"/>
        <end position="225"/>
    </location>
</feature>
<evidence type="ECO:0000313" key="4">
    <source>
        <dbReference type="Proteomes" id="UP000004367"/>
    </source>
</evidence>
<dbReference type="STRING" id="1089455.MOPEL_080_00530"/>
<evidence type="ECO:0000259" key="2">
    <source>
        <dbReference type="Pfam" id="PF02517"/>
    </source>
</evidence>
<feature type="transmembrane region" description="Helical" evidence="1">
    <location>
        <begin position="65"/>
        <end position="83"/>
    </location>
</feature>
<keyword evidence="1" id="KW-0472">Membrane</keyword>
<proteinExistence type="predicted"/>
<dbReference type="Proteomes" id="UP000004367">
    <property type="component" value="Unassembled WGS sequence"/>
</dbReference>
<dbReference type="RefSeq" id="WP_009482672.1">
    <property type="nucleotide sequence ID" value="NZ_BAFE01000058.1"/>
</dbReference>
<name>H5USR6_9MICO</name>
<feature type="transmembrane region" description="Helical" evidence="1">
    <location>
        <begin position="179"/>
        <end position="202"/>
    </location>
</feature>
<dbReference type="GO" id="GO:0004175">
    <property type="term" value="F:endopeptidase activity"/>
    <property type="evidence" value="ECO:0007669"/>
    <property type="project" value="UniProtKB-ARBA"/>
</dbReference>
<dbReference type="InterPro" id="IPR003675">
    <property type="entry name" value="Rce1/LyrA-like_dom"/>
</dbReference>
<evidence type="ECO:0000313" key="3">
    <source>
        <dbReference type="EMBL" id="GAB48774.1"/>
    </source>
</evidence>
<accession>H5USR6</accession>
<keyword evidence="4" id="KW-1185">Reference proteome</keyword>
<comment type="caution">
    <text evidence="3">The sequence shown here is derived from an EMBL/GenBank/DDBJ whole genome shotgun (WGS) entry which is preliminary data.</text>
</comment>
<dbReference type="EMBL" id="BAFE01000058">
    <property type="protein sequence ID" value="GAB48774.1"/>
    <property type="molecule type" value="Genomic_DNA"/>
</dbReference>
<keyword evidence="1" id="KW-0812">Transmembrane</keyword>
<feature type="transmembrane region" description="Helical" evidence="1">
    <location>
        <begin position="103"/>
        <end position="124"/>
    </location>
</feature>
<keyword evidence="1" id="KW-1133">Transmembrane helix</keyword>
<reference evidence="3 4" key="1">
    <citation type="submission" date="2012-02" db="EMBL/GenBank/DDBJ databases">
        <title>Whole genome shotgun sequence of Mobilicoccus pelagius NBRC 104925.</title>
        <authorList>
            <person name="Yoshida Y."/>
            <person name="Hosoyama A."/>
            <person name="Tsuchikane K."/>
            <person name="Katsumata H."/>
            <person name="Yamazaki S."/>
            <person name="Fujita N."/>
        </authorList>
    </citation>
    <scope>NUCLEOTIDE SEQUENCE [LARGE SCALE GENOMIC DNA]</scope>
    <source>
        <strain evidence="3 4">NBRC 104925</strain>
    </source>
</reference>
<sequence>MINPVTELIDFGRAALLRPVPRDHWQEPSQVLRRRIVAAVTLVVGAVFLWYSLRIPAGDPAFYGWTLALAAVWIVGAFASGPLHLGHAWTRSGGVGRPIVQSLALAALITGVFLAGAVVVAQIPPLRGPVDALLDHARFGSLPLVWVITTINGIGEELYFRGALFAAVGRRHAVSISTVVYTLTTVGTGIPLLVLAAFMLGLLCGLQRRVTGGVLGPTLVHCLWSSSMLFLLPPMLDVLG</sequence>
<dbReference type="GO" id="GO:0080120">
    <property type="term" value="P:CAAX-box protein maturation"/>
    <property type="evidence" value="ECO:0007669"/>
    <property type="project" value="UniProtKB-ARBA"/>
</dbReference>
<gene>
    <name evidence="3" type="ORF">MOPEL_080_00530</name>
</gene>
<protein>
    <recommendedName>
        <fullName evidence="2">CAAX prenyl protease 2/Lysostaphin resistance protein A-like domain-containing protein</fullName>
    </recommendedName>
</protein>
<dbReference type="AlphaFoldDB" id="H5USR6"/>
<dbReference type="OrthoDB" id="4407663at2"/>
<evidence type="ECO:0000256" key="1">
    <source>
        <dbReference type="SAM" id="Phobius"/>
    </source>
</evidence>
<organism evidence="3 4">
    <name type="scientific">Mobilicoccus pelagius NBRC 104925</name>
    <dbReference type="NCBI Taxonomy" id="1089455"/>
    <lineage>
        <taxon>Bacteria</taxon>
        <taxon>Bacillati</taxon>
        <taxon>Actinomycetota</taxon>
        <taxon>Actinomycetes</taxon>
        <taxon>Micrococcales</taxon>
        <taxon>Dermatophilaceae</taxon>
        <taxon>Mobilicoccus</taxon>
    </lineage>
</organism>
<dbReference type="eggNOG" id="COG1266">
    <property type="taxonomic scope" value="Bacteria"/>
</dbReference>
<dbReference type="Pfam" id="PF02517">
    <property type="entry name" value="Rce1-like"/>
    <property type="match status" value="1"/>
</dbReference>
<feature type="transmembrane region" description="Helical" evidence="1">
    <location>
        <begin position="214"/>
        <end position="232"/>
    </location>
</feature>